<feature type="transmembrane region" description="Helical" evidence="13">
    <location>
        <begin position="61"/>
        <end position="79"/>
    </location>
</feature>
<reference evidence="15 16" key="1">
    <citation type="submission" date="2018-11" db="EMBL/GenBank/DDBJ databases">
        <authorList>
            <person name="Jang G.I."/>
            <person name="Hwang C.Y."/>
        </authorList>
    </citation>
    <scope>NUCLEOTIDE SEQUENCE [LARGE SCALE GENOMIC DNA]</scope>
    <source>
        <strain evidence="15 16">SSM26</strain>
    </source>
</reference>
<dbReference type="Pfam" id="PF01292">
    <property type="entry name" value="Ni_hydr_CYTB"/>
    <property type="match status" value="1"/>
</dbReference>
<feature type="transmembrane region" description="Helical" evidence="13">
    <location>
        <begin position="26"/>
        <end position="49"/>
    </location>
</feature>
<evidence type="ECO:0000256" key="9">
    <source>
        <dbReference type="ARBA" id="ARBA00022989"/>
    </source>
</evidence>
<dbReference type="EMBL" id="RKKU01000010">
    <property type="protein sequence ID" value="ROZ84728.1"/>
    <property type="molecule type" value="Genomic_DNA"/>
</dbReference>
<name>A0ABX9XHW9_9PSED</name>
<keyword evidence="10" id="KW-0408">Iron</keyword>
<keyword evidence="8" id="KW-0249">Electron transport</keyword>
<keyword evidence="9 13" id="KW-1133">Transmembrane helix</keyword>
<dbReference type="Proteomes" id="UP000275199">
    <property type="component" value="Unassembled WGS sequence"/>
</dbReference>
<keyword evidence="6 13" id="KW-0812">Transmembrane</keyword>
<evidence type="ECO:0000256" key="6">
    <source>
        <dbReference type="ARBA" id="ARBA00022692"/>
    </source>
</evidence>
<gene>
    <name evidence="15" type="ORF">EF096_10040</name>
</gene>
<evidence type="ECO:0000259" key="14">
    <source>
        <dbReference type="Pfam" id="PF01292"/>
    </source>
</evidence>
<feature type="domain" description="Cytochrome b561 bacterial/Ni-hydrogenase" evidence="14">
    <location>
        <begin position="20"/>
        <end position="183"/>
    </location>
</feature>
<evidence type="ECO:0000256" key="4">
    <source>
        <dbReference type="ARBA" id="ARBA00022475"/>
    </source>
</evidence>
<comment type="similarity">
    <text evidence="12">Belongs to the cytochrome b561 family.</text>
</comment>
<organism evidence="15 16">
    <name type="scientific">Pseudomonas neustonica</name>
    <dbReference type="NCBI Taxonomy" id="2487346"/>
    <lineage>
        <taxon>Bacteria</taxon>
        <taxon>Pseudomonadati</taxon>
        <taxon>Pseudomonadota</taxon>
        <taxon>Gammaproteobacteria</taxon>
        <taxon>Pseudomonadales</taxon>
        <taxon>Pseudomonadaceae</taxon>
        <taxon>Pseudomonas</taxon>
    </lineage>
</organism>
<feature type="transmembrane region" description="Helical" evidence="13">
    <location>
        <begin position="99"/>
        <end position="121"/>
    </location>
</feature>
<dbReference type="InterPro" id="IPR052168">
    <property type="entry name" value="Cytochrome_b561_oxidase"/>
</dbReference>
<keyword evidence="11 13" id="KW-0472">Membrane</keyword>
<evidence type="ECO:0000256" key="3">
    <source>
        <dbReference type="ARBA" id="ARBA00022448"/>
    </source>
</evidence>
<dbReference type="SUPFAM" id="SSF81342">
    <property type="entry name" value="Transmembrane di-heme cytochromes"/>
    <property type="match status" value="1"/>
</dbReference>
<feature type="transmembrane region" description="Helical" evidence="13">
    <location>
        <begin position="153"/>
        <end position="170"/>
    </location>
</feature>
<evidence type="ECO:0000313" key="15">
    <source>
        <dbReference type="EMBL" id="ROZ84728.1"/>
    </source>
</evidence>
<accession>A0ABX9XHW9</accession>
<evidence type="ECO:0000256" key="7">
    <source>
        <dbReference type="ARBA" id="ARBA00022723"/>
    </source>
</evidence>
<keyword evidence="5" id="KW-0349">Heme</keyword>
<evidence type="ECO:0000256" key="10">
    <source>
        <dbReference type="ARBA" id="ARBA00023004"/>
    </source>
</evidence>
<dbReference type="InterPro" id="IPR016174">
    <property type="entry name" value="Di-haem_cyt_TM"/>
</dbReference>
<evidence type="ECO:0000256" key="11">
    <source>
        <dbReference type="ARBA" id="ARBA00023136"/>
    </source>
</evidence>
<evidence type="ECO:0000256" key="12">
    <source>
        <dbReference type="ARBA" id="ARBA00037975"/>
    </source>
</evidence>
<dbReference type="PANTHER" id="PTHR30529:SF1">
    <property type="entry name" value="CYTOCHROME B561 HOMOLOG 2"/>
    <property type="match status" value="1"/>
</dbReference>
<dbReference type="InterPro" id="IPR011577">
    <property type="entry name" value="Cyt_b561_bac/Ni-Hgenase"/>
</dbReference>
<evidence type="ECO:0000313" key="16">
    <source>
        <dbReference type="Proteomes" id="UP000275199"/>
    </source>
</evidence>
<protein>
    <recommendedName>
        <fullName evidence="14">Cytochrome b561 bacterial/Ni-hydrogenase domain-containing protein</fullName>
    </recommendedName>
</protein>
<sequence length="184" mass="20605">MQRHHFFGKSVWMETHTPKYDATARLLHWISAAVILWATLTGFSTLLLANDSALKHVIADFNVSLTTLFIPVFLCRVIYRLRTPSPSYNNQLSTKEAGIAKVAHCVMYILVTLVLLSGVLMMTKDIELFHLIAIPQMVHNDFALALLKKLHTLATVLLGIGIILHLAAVVKHELAGKTMLRRIV</sequence>
<keyword evidence="3" id="KW-0813">Transport</keyword>
<dbReference type="PANTHER" id="PTHR30529">
    <property type="entry name" value="CYTOCHROME B561"/>
    <property type="match status" value="1"/>
</dbReference>
<evidence type="ECO:0000256" key="1">
    <source>
        <dbReference type="ARBA" id="ARBA00001970"/>
    </source>
</evidence>
<comment type="caution">
    <text evidence="15">The sequence shown here is derived from an EMBL/GenBank/DDBJ whole genome shotgun (WGS) entry which is preliminary data.</text>
</comment>
<keyword evidence="16" id="KW-1185">Reference proteome</keyword>
<evidence type="ECO:0000256" key="8">
    <source>
        <dbReference type="ARBA" id="ARBA00022982"/>
    </source>
</evidence>
<keyword evidence="7" id="KW-0479">Metal-binding</keyword>
<keyword evidence="4" id="KW-1003">Cell membrane</keyword>
<proteinExistence type="inferred from homology"/>
<evidence type="ECO:0000256" key="2">
    <source>
        <dbReference type="ARBA" id="ARBA00004651"/>
    </source>
</evidence>
<comment type="subcellular location">
    <subcellularLocation>
        <location evidence="2">Cell membrane</location>
        <topology evidence="2">Multi-pass membrane protein</topology>
    </subcellularLocation>
</comment>
<comment type="cofactor">
    <cofactor evidence="1">
        <name>heme b</name>
        <dbReference type="ChEBI" id="CHEBI:60344"/>
    </cofactor>
</comment>
<evidence type="ECO:0000256" key="5">
    <source>
        <dbReference type="ARBA" id="ARBA00022617"/>
    </source>
</evidence>
<evidence type="ECO:0000256" key="13">
    <source>
        <dbReference type="SAM" id="Phobius"/>
    </source>
</evidence>